<evidence type="ECO:0000259" key="2">
    <source>
        <dbReference type="PROSITE" id="PS50878"/>
    </source>
</evidence>
<dbReference type="InterPro" id="IPR035901">
    <property type="entry name" value="GIY-YIG_endonuc_sf"/>
</dbReference>
<dbReference type="Pfam" id="PF26215">
    <property type="entry name" value="HTH_animal"/>
    <property type="match status" value="1"/>
</dbReference>
<evidence type="ECO:0000259" key="1">
    <source>
        <dbReference type="PROSITE" id="PS50164"/>
    </source>
</evidence>
<dbReference type="PROSITE" id="PS50164">
    <property type="entry name" value="GIY_YIG"/>
    <property type="match status" value="1"/>
</dbReference>
<evidence type="ECO:0000313" key="3">
    <source>
        <dbReference type="EMBL" id="KKF09349.1"/>
    </source>
</evidence>
<evidence type="ECO:0008006" key="4">
    <source>
        <dbReference type="Google" id="ProtNLM"/>
    </source>
</evidence>
<dbReference type="PANTHER" id="PTHR21301:SF10">
    <property type="entry name" value="REVERSE TRANSCRIPTASE DOMAIN-CONTAINING PROTEIN"/>
    <property type="match status" value="1"/>
</dbReference>
<dbReference type="InterPro" id="IPR000305">
    <property type="entry name" value="GIY-YIG_endonuc"/>
</dbReference>
<dbReference type="Pfam" id="PF01541">
    <property type="entry name" value="GIY-YIG"/>
    <property type="match status" value="1"/>
</dbReference>
<dbReference type="InterPro" id="IPR000477">
    <property type="entry name" value="RT_dom"/>
</dbReference>
<dbReference type="InterPro" id="IPR058912">
    <property type="entry name" value="HTH_animal"/>
</dbReference>
<dbReference type="PANTHER" id="PTHR21301">
    <property type="entry name" value="REVERSE TRANSCRIPTASE"/>
    <property type="match status" value="1"/>
</dbReference>
<organism evidence="3">
    <name type="scientific">Larimichthys crocea</name>
    <name type="common">Large yellow croaker</name>
    <name type="synonym">Pseudosciaena crocea</name>
    <dbReference type="NCBI Taxonomy" id="215358"/>
    <lineage>
        <taxon>Eukaryota</taxon>
        <taxon>Metazoa</taxon>
        <taxon>Chordata</taxon>
        <taxon>Craniata</taxon>
        <taxon>Vertebrata</taxon>
        <taxon>Euteleostomi</taxon>
        <taxon>Actinopterygii</taxon>
        <taxon>Neopterygii</taxon>
        <taxon>Teleostei</taxon>
        <taxon>Neoteleostei</taxon>
        <taxon>Acanthomorphata</taxon>
        <taxon>Eupercaria</taxon>
        <taxon>Sciaenidae</taxon>
        <taxon>Larimichthys</taxon>
    </lineage>
</organism>
<dbReference type="SUPFAM" id="SSF82771">
    <property type="entry name" value="GIY-YIG endonuclease"/>
    <property type="match status" value="1"/>
</dbReference>
<protein>
    <recommendedName>
        <fullName evidence="4">GIY-YIG domain-containing protein</fullName>
    </recommendedName>
</protein>
<name>A0A0F8AS86_LARCR</name>
<reference evidence="3" key="1">
    <citation type="journal article" date="2015" name="PLoS Genet.">
        <title>Genome Sequencing of the Perciform Fish Larimichthys crocea Provides Insights into Molecular and Genetic Mechanisms of Stress Adaptation.</title>
        <authorList>
            <person name="Ao J."/>
            <person name="Mu Y."/>
            <person name="Xiang L.X."/>
            <person name="Fan D."/>
            <person name="Feng M."/>
            <person name="Zhang S."/>
            <person name="Shi Q."/>
            <person name="Zhu L.Y."/>
            <person name="Li T."/>
            <person name="Ding Y."/>
            <person name="Nie L."/>
            <person name="Li Q."/>
            <person name="Dong W.R."/>
            <person name="Jiang L."/>
            <person name="Sun B."/>
            <person name="Zhang X."/>
            <person name="Li M."/>
            <person name="Zhang H.Q."/>
            <person name="Xie S."/>
            <person name="Zhu Y."/>
            <person name="Jiang X."/>
            <person name="Wang X."/>
            <person name="Mu P."/>
            <person name="Chen W."/>
            <person name="Yue Z."/>
            <person name="Wang Z."/>
            <person name="Wang J."/>
            <person name="Shao J.Z."/>
            <person name="Chen X."/>
        </authorList>
    </citation>
    <scope>NUCLEOTIDE SEQUENCE [LARGE SCALE GENOMIC DNA]</scope>
    <source>
        <strain evidence="3">SSNF</strain>
        <tissue evidence="3">Blood</tissue>
    </source>
</reference>
<gene>
    <name evidence="3" type="ORF">EH28_00182</name>
</gene>
<accession>A0A0F8AS86</accession>
<feature type="domain" description="GIY-YIG" evidence="1">
    <location>
        <begin position="483"/>
        <end position="577"/>
    </location>
</feature>
<sequence>MDRDQYLYEGHRQLNDGRYYSTLKEPIYPETKKMVKEILQSLLNKKFINKKQFTYLQGNPIPRPRLFYLLPKIHKEPSAWSVPFEIPPGRPIVSDCDSETYHTAQFIDYYINPLSNRHTGYLKDTYHFVNTVRQLQIPPKSILFTMDIDSLYTNIDIDEGIQAIKNIFIKYPDKNRPDKEILQLLEINLRRNDFEFDSKFYLQIKGTAMGKKFAPAYANIFMAEWETSALASCKQKPTYYYRYLDDIWGVWPHSMEDFNQFLLTLNSHNPSIKLKSTTSDTSVDFLDTTTYKGINFQENNKLDIKVFFKETDTHALLHRTSYHPKHTYKGLLKSQLLRFHRICTHKSDFMTATKTLFKALAARGYARSFRREALKTFLETRPIDTQELLPFVTTYSRPATQLIRKIKDNFYNKINLTSLKEHKIIAAFRKNKNLQDYLVKAKIKPLITSKPRGQGKFFKHLPWIRSHSNKTVFKTMAEGNPHSKNCVYLIYCDTCGLQYVGETKNTMLQRFTQHRYNIGRQRETHTPLVSHFVAHGWSSVRATVIQCDPGWSTAQRIRAERDWIRKLDTVQPRGLNLK</sequence>
<dbReference type="EMBL" id="KQ042911">
    <property type="protein sequence ID" value="KKF09349.1"/>
    <property type="molecule type" value="Genomic_DNA"/>
</dbReference>
<dbReference type="Gene3D" id="3.40.1440.10">
    <property type="entry name" value="GIY-YIG endonuclease"/>
    <property type="match status" value="1"/>
</dbReference>
<dbReference type="PROSITE" id="PS50878">
    <property type="entry name" value="RT_POL"/>
    <property type="match status" value="1"/>
</dbReference>
<proteinExistence type="predicted"/>
<feature type="domain" description="Reverse transcriptase" evidence="2">
    <location>
        <begin position="1"/>
        <end position="296"/>
    </location>
</feature>
<dbReference type="AlphaFoldDB" id="A0A0F8AS86"/>